<evidence type="ECO:0000313" key="2">
    <source>
        <dbReference type="EMBL" id="PKK89486.1"/>
    </source>
</evidence>
<dbReference type="Proteomes" id="UP000233256">
    <property type="component" value="Unassembled WGS sequence"/>
</dbReference>
<feature type="region of interest" description="Disordered" evidence="1">
    <location>
        <begin position="48"/>
        <end position="73"/>
    </location>
</feature>
<name>A0A2N1PMC2_9BACT</name>
<protein>
    <submittedName>
        <fullName evidence="2">Uncharacterized protein</fullName>
    </submittedName>
</protein>
<evidence type="ECO:0000313" key="3">
    <source>
        <dbReference type="Proteomes" id="UP000233256"/>
    </source>
</evidence>
<accession>A0A2N1PMC2</accession>
<dbReference type="EMBL" id="PGXC01000016">
    <property type="protein sequence ID" value="PKK89486.1"/>
    <property type="molecule type" value="Genomic_DNA"/>
</dbReference>
<feature type="compositionally biased region" description="Basic and acidic residues" evidence="1">
    <location>
        <begin position="50"/>
        <end position="61"/>
    </location>
</feature>
<reference evidence="2 3" key="1">
    <citation type="journal article" date="2017" name="ISME J.">
        <title>Potential for microbial H2 and metal transformations associated with novel bacteria and archaea in deep terrestrial subsurface sediments.</title>
        <authorList>
            <person name="Hernsdorf A.W."/>
            <person name="Amano Y."/>
            <person name="Miyakawa K."/>
            <person name="Ise K."/>
            <person name="Suzuki Y."/>
            <person name="Anantharaman K."/>
            <person name="Probst A."/>
            <person name="Burstein D."/>
            <person name="Thomas B.C."/>
            <person name="Banfield J.F."/>
        </authorList>
    </citation>
    <scope>NUCLEOTIDE SEQUENCE [LARGE SCALE GENOMIC DNA]</scope>
    <source>
        <strain evidence="2">HGW-Wallbacteria-1</strain>
    </source>
</reference>
<dbReference type="AlphaFoldDB" id="A0A2N1PMC2"/>
<organism evidence="2 3">
    <name type="scientific">Candidatus Wallbacteria bacterium HGW-Wallbacteria-1</name>
    <dbReference type="NCBI Taxonomy" id="2013854"/>
    <lineage>
        <taxon>Bacteria</taxon>
        <taxon>Candidatus Walliibacteriota</taxon>
    </lineage>
</organism>
<gene>
    <name evidence="2" type="ORF">CVV64_13805</name>
</gene>
<evidence type="ECO:0000256" key="1">
    <source>
        <dbReference type="SAM" id="MobiDB-lite"/>
    </source>
</evidence>
<sequence length="134" mass="15393">MLPFREVSEFCRMWIEKGGSMAGKKAKDTESAEFRKCFGYMDHMARRHPHADAPEGDEHFDYPASGEDEGRGGSFMVIQSEDARRCSECPLFERCASFTEISRKYSANPLNRLARMGADMLQRNKDSKLFKFFS</sequence>
<proteinExistence type="predicted"/>
<comment type="caution">
    <text evidence="2">The sequence shown here is derived from an EMBL/GenBank/DDBJ whole genome shotgun (WGS) entry which is preliminary data.</text>
</comment>